<keyword evidence="2" id="KW-0472">Membrane</keyword>
<evidence type="ECO:0000313" key="4">
    <source>
        <dbReference type="Proteomes" id="UP000299102"/>
    </source>
</evidence>
<dbReference type="Proteomes" id="UP000299102">
    <property type="component" value="Unassembled WGS sequence"/>
</dbReference>
<evidence type="ECO:0000256" key="2">
    <source>
        <dbReference type="SAM" id="Phobius"/>
    </source>
</evidence>
<name>A0A4C1STX1_EUMVA</name>
<gene>
    <name evidence="3" type="ORF">EVAR_76815_1</name>
</gene>
<evidence type="ECO:0000256" key="1">
    <source>
        <dbReference type="SAM" id="MobiDB-lite"/>
    </source>
</evidence>
<dbReference type="PANTHER" id="PTHR46954:SF1">
    <property type="entry name" value="C2H2-TYPE DOMAIN-CONTAINING PROTEIN"/>
    <property type="match status" value="1"/>
</dbReference>
<organism evidence="3 4">
    <name type="scientific">Eumeta variegata</name>
    <name type="common">Bagworm moth</name>
    <name type="synonym">Eumeta japonica</name>
    <dbReference type="NCBI Taxonomy" id="151549"/>
    <lineage>
        <taxon>Eukaryota</taxon>
        <taxon>Metazoa</taxon>
        <taxon>Ecdysozoa</taxon>
        <taxon>Arthropoda</taxon>
        <taxon>Hexapoda</taxon>
        <taxon>Insecta</taxon>
        <taxon>Pterygota</taxon>
        <taxon>Neoptera</taxon>
        <taxon>Endopterygota</taxon>
        <taxon>Lepidoptera</taxon>
        <taxon>Glossata</taxon>
        <taxon>Ditrysia</taxon>
        <taxon>Tineoidea</taxon>
        <taxon>Psychidae</taxon>
        <taxon>Oiketicinae</taxon>
        <taxon>Eumeta</taxon>
    </lineage>
</organism>
<proteinExistence type="predicted"/>
<dbReference type="EMBL" id="BGZK01000017">
    <property type="protein sequence ID" value="GBP05405.1"/>
    <property type="molecule type" value="Genomic_DNA"/>
</dbReference>
<feature type="transmembrane region" description="Helical" evidence="2">
    <location>
        <begin position="209"/>
        <end position="232"/>
    </location>
</feature>
<comment type="caution">
    <text evidence="3">The sequence shown here is derived from an EMBL/GenBank/DDBJ whole genome shotgun (WGS) entry which is preliminary data.</text>
</comment>
<reference evidence="3 4" key="1">
    <citation type="journal article" date="2019" name="Commun. Biol.">
        <title>The bagworm genome reveals a unique fibroin gene that provides high tensile strength.</title>
        <authorList>
            <person name="Kono N."/>
            <person name="Nakamura H."/>
            <person name="Ohtoshi R."/>
            <person name="Tomita M."/>
            <person name="Numata K."/>
            <person name="Arakawa K."/>
        </authorList>
    </citation>
    <scope>NUCLEOTIDE SEQUENCE [LARGE SCALE GENOMIC DNA]</scope>
</reference>
<dbReference type="PANTHER" id="PTHR46954">
    <property type="entry name" value="C2H2-TYPE DOMAIN-CONTAINING PROTEIN"/>
    <property type="match status" value="1"/>
</dbReference>
<protein>
    <submittedName>
        <fullName evidence="3">Uncharacterized protein</fullName>
    </submittedName>
</protein>
<dbReference type="STRING" id="151549.A0A4C1STX1"/>
<keyword evidence="2" id="KW-1133">Transmembrane helix</keyword>
<dbReference type="OrthoDB" id="10003658at2759"/>
<evidence type="ECO:0000313" key="3">
    <source>
        <dbReference type="EMBL" id="GBP05405.1"/>
    </source>
</evidence>
<dbReference type="AlphaFoldDB" id="A0A4C1STX1"/>
<feature type="compositionally biased region" description="Low complexity" evidence="1">
    <location>
        <begin position="9"/>
        <end position="20"/>
    </location>
</feature>
<sequence length="254" mass="27886">MTRCVPAVSTAESSGTRSSSLVPAENFNSDIGMRLEARHPRMEEGLLNAIKAAAIYGSAALEHRQTDEIKYCNVLDELQSKVQELGVDPDENPKFLKNIAFAIQHLQTFDLDAMFIVTNSPGCSAFNRVELRIAPLSKQLMGVVLPHETHGLHFEPMEKMQWLDEVEVPTDVPDEVSSNITADELPIVSNRAEGLPTHLVRTINDLNQLLMFLIISILIVPYFAQIAATSALSEPAATGSGRDSLHFDFSTCPA</sequence>
<keyword evidence="4" id="KW-1185">Reference proteome</keyword>
<accession>A0A4C1STX1</accession>
<feature type="region of interest" description="Disordered" evidence="1">
    <location>
        <begin position="1"/>
        <end position="23"/>
    </location>
</feature>
<keyword evidence="2" id="KW-0812">Transmembrane</keyword>